<dbReference type="Proteomes" id="UP001498398">
    <property type="component" value="Unassembled WGS sequence"/>
</dbReference>
<dbReference type="EMBL" id="JBANRG010000153">
    <property type="protein sequence ID" value="KAK7433528.1"/>
    <property type="molecule type" value="Genomic_DNA"/>
</dbReference>
<dbReference type="EMBL" id="JBANRG010000013">
    <property type="protein sequence ID" value="KAK7461541.1"/>
    <property type="molecule type" value="Genomic_DNA"/>
</dbReference>
<accession>A0ABR1JH89</accession>
<name>A0ABR1JH89_9AGAR</name>
<proteinExistence type="predicted"/>
<feature type="compositionally biased region" description="Basic and acidic residues" evidence="1">
    <location>
        <begin position="104"/>
        <end position="121"/>
    </location>
</feature>
<reference evidence="3 4" key="1">
    <citation type="submission" date="2024-01" db="EMBL/GenBank/DDBJ databases">
        <title>A draft genome for the cacao thread blight pathogen Marasmiellus scandens.</title>
        <authorList>
            <person name="Baruah I.K."/>
            <person name="Leung J."/>
            <person name="Bukari Y."/>
            <person name="Amoako-Attah I."/>
            <person name="Meinhardt L.W."/>
            <person name="Bailey B.A."/>
            <person name="Cohen S.P."/>
        </authorList>
    </citation>
    <scope>NUCLEOTIDE SEQUENCE [LARGE SCALE GENOMIC DNA]</scope>
    <source>
        <strain evidence="3 4">GH-19</strain>
    </source>
</reference>
<evidence type="ECO:0000256" key="1">
    <source>
        <dbReference type="SAM" id="MobiDB-lite"/>
    </source>
</evidence>
<sequence length="175" mass="20296">MQQSRKNTALSRTKDSKVGYWQGVLVIVELEGYSYDSGSVPTVSCVDLHHPDLFNMARIKVTDAERKKRQELPRNSRPAQAKDAPPRVLPRMTVKPKNDDEDAEMNHDVSDPEDTESFKDEEYSDTEDSGNSSDNSTEVDEIQPDRDYERYEDWCNSKMIRYSRTLLVRKDPDYR</sequence>
<feature type="region of interest" description="Disordered" evidence="1">
    <location>
        <begin position="64"/>
        <end position="150"/>
    </location>
</feature>
<evidence type="ECO:0000313" key="4">
    <source>
        <dbReference type="Proteomes" id="UP001498398"/>
    </source>
</evidence>
<protein>
    <submittedName>
        <fullName evidence="3">Uncharacterized protein</fullName>
    </submittedName>
</protein>
<organism evidence="3 4">
    <name type="scientific">Marasmiellus scandens</name>
    <dbReference type="NCBI Taxonomy" id="2682957"/>
    <lineage>
        <taxon>Eukaryota</taxon>
        <taxon>Fungi</taxon>
        <taxon>Dikarya</taxon>
        <taxon>Basidiomycota</taxon>
        <taxon>Agaricomycotina</taxon>
        <taxon>Agaricomycetes</taxon>
        <taxon>Agaricomycetidae</taxon>
        <taxon>Agaricales</taxon>
        <taxon>Marasmiineae</taxon>
        <taxon>Omphalotaceae</taxon>
        <taxon>Marasmiellus</taxon>
    </lineage>
</organism>
<keyword evidence="4" id="KW-1185">Reference proteome</keyword>
<feature type="compositionally biased region" description="Basic and acidic residues" evidence="1">
    <location>
        <begin position="64"/>
        <end position="74"/>
    </location>
</feature>
<gene>
    <name evidence="3" type="ORF">VKT23_008715</name>
    <name evidence="2" type="ORF">VKT23_020730</name>
</gene>
<evidence type="ECO:0000313" key="2">
    <source>
        <dbReference type="EMBL" id="KAK7433528.1"/>
    </source>
</evidence>
<evidence type="ECO:0000313" key="3">
    <source>
        <dbReference type="EMBL" id="KAK7461541.1"/>
    </source>
</evidence>
<comment type="caution">
    <text evidence="3">The sequence shown here is derived from an EMBL/GenBank/DDBJ whole genome shotgun (WGS) entry which is preliminary data.</text>
</comment>